<dbReference type="SUPFAM" id="SSF56235">
    <property type="entry name" value="N-terminal nucleophile aminohydrolases (Ntn hydrolases)"/>
    <property type="match status" value="1"/>
</dbReference>
<protein>
    <submittedName>
        <fullName evidence="4">Glutamate synthase (NADPH) GltB1 subunit</fullName>
    </submittedName>
</protein>
<dbReference type="RefSeq" id="WP_133612626.1">
    <property type="nucleotide sequence ID" value="NZ_SNYW01000006.1"/>
</dbReference>
<proteinExistence type="predicted"/>
<dbReference type="InterPro" id="IPR029055">
    <property type="entry name" value="Ntn_hydrolases_N"/>
</dbReference>
<sequence>MCGIAGLIHRGKTGDIGTEMTAMLQSLKHRGPDSTGFALYGSPKGNTLVMRFKVAEQDDMKHGFKIHDQVKERKAEVDKRLKELGATIVSAEDATEYAYRYTLDYGGDKRKLANYIEDIDGAEILSLGYGLELIKDLGDATVVADQYHLKGFKGSHALGHTRMATESDVDIRSAHPYWAYPFADVSVVHNGQLTNYWTGRRDLERRGHRFMSNCDSELIAVYLADKMSQGADLKDAMKDSIEELDGVFTYLVATADSLGMAKDVMAAKPMVLYESDDFIGLASEEVAIRSVFPHEIDTFDPYEGEVRVWKR</sequence>
<comment type="caution">
    <text evidence="4">The sequence shown here is derived from an EMBL/GenBank/DDBJ whole genome shotgun (WGS) entry which is preliminary data.</text>
</comment>
<gene>
    <name evidence="4" type="ORF">A8950_1172</name>
</gene>
<evidence type="ECO:0000313" key="5">
    <source>
        <dbReference type="Proteomes" id="UP000295783"/>
    </source>
</evidence>
<dbReference type="GO" id="GO:0016740">
    <property type="term" value="F:transferase activity"/>
    <property type="evidence" value="ECO:0007669"/>
    <property type="project" value="UniProtKB-KW"/>
</dbReference>
<dbReference type="Pfam" id="PF13522">
    <property type="entry name" value="GATase_6"/>
    <property type="match status" value="1"/>
</dbReference>
<dbReference type="InterPro" id="IPR017932">
    <property type="entry name" value="GATase_2_dom"/>
</dbReference>
<reference evidence="4 5" key="1">
    <citation type="submission" date="2019-03" db="EMBL/GenBank/DDBJ databases">
        <title>Genomic Encyclopedia of Type Strains, Phase III (KMG-III): the genomes of soil and plant-associated and newly described type strains.</title>
        <authorList>
            <person name="Whitman W."/>
        </authorList>
    </citation>
    <scope>NUCLEOTIDE SEQUENCE [LARGE SCALE GENOMIC DNA]</scope>
    <source>
        <strain evidence="4 5">CGMCC 1.7660</strain>
    </source>
</reference>
<dbReference type="OrthoDB" id="9763290at2"/>
<name>A0A4R6WYS7_9PROT</name>
<dbReference type="EMBL" id="SNYW01000006">
    <property type="protein sequence ID" value="TDQ84613.1"/>
    <property type="molecule type" value="Genomic_DNA"/>
</dbReference>
<accession>A0A4R6WYS7</accession>
<keyword evidence="5" id="KW-1185">Reference proteome</keyword>
<evidence type="ECO:0000256" key="1">
    <source>
        <dbReference type="ARBA" id="ARBA00022679"/>
    </source>
</evidence>
<dbReference type="PROSITE" id="PS51278">
    <property type="entry name" value="GATASE_TYPE_2"/>
    <property type="match status" value="1"/>
</dbReference>
<evidence type="ECO:0000259" key="3">
    <source>
        <dbReference type="PROSITE" id="PS51278"/>
    </source>
</evidence>
<keyword evidence="1" id="KW-0808">Transferase</keyword>
<keyword evidence="2" id="KW-0315">Glutamine amidotransferase</keyword>
<dbReference type="Proteomes" id="UP000295783">
    <property type="component" value="Unassembled WGS sequence"/>
</dbReference>
<feature type="domain" description="Glutamine amidotransferase type-2" evidence="3">
    <location>
        <begin position="2"/>
        <end position="311"/>
    </location>
</feature>
<dbReference type="Gene3D" id="3.60.20.10">
    <property type="entry name" value="Glutamine Phosphoribosylpyrophosphate, subunit 1, domain 1"/>
    <property type="match status" value="1"/>
</dbReference>
<evidence type="ECO:0000256" key="2">
    <source>
        <dbReference type="ARBA" id="ARBA00022962"/>
    </source>
</evidence>
<organism evidence="4 5">
    <name type="scientific">Dongia mobilis</name>
    <dbReference type="NCBI Taxonomy" id="578943"/>
    <lineage>
        <taxon>Bacteria</taxon>
        <taxon>Pseudomonadati</taxon>
        <taxon>Pseudomonadota</taxon>
        <taxon>Alphaproteobacteria</taxon>
        <taxon>Rhodospirillales</taxon>
        <taxon>Dongiaceae</taxon>
        <taxon>Dongia</taxon>
    </lineage>
</organism>
<evidence type="ECO:0000313" key="4">
    <source>
        <dbReference type="EMBL" id="TDQ84613.1"/>
    </source>
</evidence>
<dbReference type="AlphaFoldDB" id="A0A4R6WYS7"/>
<dbReference type="PANTHER" id="PTHR11907">
    <property type="entry name" value="AMIDOPHOSPHORIBOSYLTRANSFERASE"/>
    <property type="match status" value="1"/>
</dbReference>